<dbReference type="PROSITE" id="PS50950">
    <property type="entry name" value="ZF_THAP"/>
    <property type="match status" value="1"/>
</dbReference>
<name>A0A1B6I388_9HEMI</name>
<evidence type="ECO:0000256" key="2">
    <source>
        <dbReference type="ARBA" id="ARBA00022771"/>
    </source>
</evidence>
<dbReference type="Gene3D" id="6.20.210.20">
    <property type="entry name" value="THAP domain"/>
    <property type="match status" value="1"/>
</dbReference>
<keyword evidence="1" id="KW-0479">Metal-binding</keyword>
<dbReference type="SUPFAM" id="SSF57716">
    <property type="entry name" value="Glucocorticoid receptor-like (DNA-binding domain)"/>
    <property type="match status" value="1"/>
</dbReference>
<dbReference type="EMBL" id="GECU01026315">
    <property type="protein sequence ID" value="JAS81391.1"/>
    <property type="molecule type" value="Transcribed_RNA"/>
</dbReference>
<gene>
    <name evidence="7" type="ORF">g.46531</name>
</gene>
<evidence type="ECO:0000256" key="1">
    <source>
        <dbReference type="ARBA" id="ARBA00022723"/>
    </source>
</evidence>
<dbReference type="AlphaFoldDB" id="A0A1B6I388"/>
<keyword evidence="4 5" id="KW-0238">DNA-binding</keyword>
<evidence type="ECO:0000256" key="4">
    <source>
        <dbReference type="ARBA" id="ARBA00023125"/>
    </source>
</evidence>
<organism evidence="7">
    <name type="scientific">Homalodisca liturata</name>
    <dbReference type="NCBI Taxonomy" id="320908"/>
    <lineage>
        <taxon>Eukaryota</taxon>
        <taxon>Metazoa</taxon>
        <taxon>Ecdysozoa</taxon>
        <taxon>Arthropoda</taxon>
        <taxon>Hexapoda</taxon>
        <taxon>Insecta</taxon>
        <taxon>Pterygota</taxon>
        <taxon>Neoptera</taxon>
        <taxon>Paraneoptera</taxon>
        <taxon>Hemiptera</taxon>
        <taxon>Auchenorrhyncha</taxon>
        <taxon>Membracoidea</taxon>
        <taxon>Cicadellidae</taxon>
        <taxon>Cicadellinae</taxon>
        <taxon>Proconiini</taxon>
        <taxon>Homalodisca</taxon>
    </lineage>
</organism>
<evidence type="ECO:0000256" key="3">
    <source>
        <dbReference type="ARBA" id="ARBA00022833"/>
    </source>
</evidence>
<evidence type="ECO:0000313" key="7">
    <source>
        <dbReference type="EMBL" id="JAS81391.1"/>
    </source>
</evidence>
<reference evidence="7" key="1">
    <citation type="submission" date="2015-11" db="EMBL/GenBank/DDBJ databases">
        <title>De novo transcriptome assembly of four potential Pierce s Disease insect vectors from Arizona vineyards.</title>
        <authorList>
            <person name="Tassone E.E."/>
        </authorList>
    </citation>
    <scope>NUCLEOTIDE SEQUENCE</scope>
</reference>
<sequence>MIYCSVNGCYSNDQFGKKRKFYKFPVTYERSKVWHKFCCDPTQDQRNRRYICDLHFLDSDYDPNNLHRLRRNAVPSINGPERKSKYPSSILPKGKFVLDTSLDSALILNGVNTNKLSENAGDKNECTSIDSNLGDQSHDIPRYFVEHNYSLDFSHSMEIPQEHIQPDSSDETSIQSFQKHIHPINTGYPPNQKHHQPVISTLNSNNQENSKCEGKEKHSEIFKTPSTVFNKHVSNGQLSENSSQTDDKDLVAITIEIPSCGEDVAIPNLQFGITNIKSLNENSSAESFHHLSSNISSVIESRLPLQEENQIHSSDSLEIPPVCSSNTLKNGTINYKKRKLVKKYKNVRKRYLGFSLNPDNPKYSIAATAQSLGKNSTSFLHPIDHVDLNKGEWYKLYTPSGVSFPKMTESHIGPMVNQLRAKLPVLNDRDKLEVSFILSMMSIYPDVPKLIKEHMFQRLSLVFIATMFKWDTAIALASKDENYPPFIPTGSSHNTASTLEDAVSNVPTVLDNSSTEFRKKLSNTISKCDTAKSLKEKNPQNRTIPIKTPPHFPFEIIVQGKGSKTKKSVNI</sequence>
<dbReference type="GO" id="GO:0008270">
    <property type="term" value="F:zinc ion binding"/>
    <property type="evidence" value="ECO:0007669"/>
    <property type="project" value="UniProtKB-KW"/>
</dbReference>
<proteinExistence type="predicted"/>
<dbReference type="InterPro" id="IPR038441">
    <property type="entry name" value="THAP_Znf_sf"/>
</dbReference>
<evidence type="ECO:0000256" key="5">
    <source>
        <dbReference type="PROSITE-ProRule" id="PRU00309"/>
    </source>
</evidence>
<protein>
    <recommendedName>
        <fullName evidence="6">THAP-type domain-containing protein</fullName>
    </recommendedName>
</protein>
<dbReference type="SMART" id="SM00980">
    <property type="entry name" value="THAP"/>
    <property type="match status" value="1"/>
</dbReference>
<evidence type="ECO:0000259" key="6">
    <source>
        <dbReference type="PROSITE" id="PS50950"/>
    </source>
</evidence>
<dbReference type="InterPro" id="IPR006612">
    <property type="entry name" value="THAP_Znf"/>
</dbReference>
<keyword evidence="2 5" id="KW-0863">Zinc-finger</keyword>
<feature type="domain" description="THAP-type" evidence="6">
    <location>
        <begin position="1"/>
        <end position="78"/>
    </location>
</feature>
<dbReference type="Pfam" id="PF05485">
    <property type="entry name" value="THAP"/>
    <property type="match status" value="1"/>
</dbReference>
<dbReference type="SMART" id="SM00692">
    <property type="entry name" value="DM3"/>
    <property type="match status" value="1"/>
</dbReference>
<accession>A0A1B6I388</accession>
<keyword evidence="3" id="KW-0862">Zinc</keyword>
<dbReference type="GO" id="GO:0003677">
    <property type="term" value="F:DNA binding"/>
    <property type="evidence" value="ECO:0007669"/>
    <property type="project" value="UniProtKB-UniRule"/>
</dbReference>